<feature type="transmembrane region" description="Helical" evidence="2">
    <location>
        <begin position="358"/>
        <end position="375"/>
    </location>
</feature>
<feature type="region of interest" description="Disordered" evidence="1">
    <location>
        <begin position="436"/>
        <end position="467"/>
    </location>
</feature>
<feature type="compositionally biased region" description="Polar residues" evidence="1">
    <location>
        <begin position="24"/>
        <end position="40"/>
    </location>
</feature>
<keyword evidence="2" id="KW-0472">Membrane</keyword>
<comment type="caution">
    <text evidence="3">The sequence shown here is derived from an EMBL/GenBank/DDBJ whole genome shotgun (WGS) entry which is preliminary data.</text>
</comment>
<protein>
    <submittedName>
        <fullName evidence="3">Uncharacterized protein</fullName>
    </submittedName>
</protein>
<gene>
    <name evidence="3" type="ORF">KVV02_005169</name>
</gene>
<evidence type="ECO:0000313" key="3">
    <source>
        <dbReference type="EMBL" id="KAG9322220.1"/>
    </source>
</evidence>
<dbReference type="PANTHER" id="PTHR37402">
    <property type="entry name" value="GRAM DOMAIN-CONTAINING PROTEIN 4"/>
    <property type="match status" value="1"/>
</dbReference>
<dbReference type="PANTHER" id="PTHR37402:SF1">
    <property type="entry name" value="GRAM DOMAIN-CONTAINING PROTEIN 4"/>
    <property type="match status" value="1"/>
</dbReference>
<sequence length="602" mass="68930">MASLNTQSSQLEAPPPLPRRRPSSELNGAAYNTTPQSSQVHEGPLTQAPPPLPQRQQPPILVTPPPMGTPPHVEPSTSTSQAPAAHNGAFPDRYRTERPGSVAESTSGQTSHTAQTQQSGQTKEEVSFQFDRHVQEIRRRRTVQKRAPPPDRDNFTKIEAESGKRVLDVRLYWQAYLTYFIESLARDDKVTKIEPLHWSKMKALLSRLYDTSNPAQSLALYVEQVMYWKHPPQTLAWFTAYFTLWFYNLWLPAFLSLFVIKILNNRFGFLGDFKEKLDVPGSMTDNLKEKEREKDRESGRKGKIQSQLRELIQSKDLADWVSQMTKIWGPYCQALLEENICYLERVKNLFRWERPEQTWRVVGLLACYIFVSSFFPHMVVPAVGFFLGAEFFILLPLQKYYPRFRHVFSPAEWILWGVPNNAELAVEMLTRQDEERRRLSEEAAGGSLRPPPGEDEMRDSDSHVSGLSPASKIKYEYQRRVRERSSSNGSMLSDAQSTDGAQEKSEYHCLFRGKPGKLVITEEALQFRLAKILGREVETEILWTKVDTIKKSKTMNLGIWSMPGIDVTDIDGRVMAFHNVVHRDDAFRKLVVTSGKKWSPVG</sequence>
<dbReference type="EMBL" id="JAIFTL010000159">
    <property type="protein sequence ID" value="KAG9322220.1"/>
    <property type="molecule type" value="Genomic_DNA"/>
</dbReference>
<organism evidence="3 4">
    <name type="scientific">Mortierella alpina</name>
    <name type="common">Oleaginous fungus</name>
    <name type="synonym">Mortierella renispora</name>
    <dbReference type="NCBI Taxonomy" id="64518"/>
    <lineage>
        <taxon>Eukaryota</taxon>
        <taxon>Fungi</taxon>
        <taxon>Fungi incertae sedis</taxon>
        <taxon>Mucoromycota</taxon>
        <taxon>Mortierellomycotina</taxon>
        <taxon>Mortierellomycetes</taxon>
        <taxon>Mortierellales</taxon>
        <taxon>Mortierellaceae</taxon>
        <taxon>Mortierella</taxon>
    </lineage>
</organism>
<evidence type="ECO:0000256" key="2">
    <source>
        <dbReference type="SAM" id="Phobius"/>
    </source>
</evidence>
<dbReference type="GO" id="GO:0006915">
    <property type="term" value="P:apoptotic process"/>
    <property type="evidence" value="ECO:0007669"/>
    <property type="project" value="InterPro"/>
</dbReference>
<dbReference type="AlphaFoldDB" id="A0A9P8A2I9"/>
<feature type="compositionally biased region" description="Pro residues" evidence="1">
    <location>
        <begin position="61"/>
        <end position="73"/>
    </location>
</feature>
<dbReference type="InterPro" id="IPR011993">
    <property type="entry name" value="PH-like_dom_sf"/>
</dbReference>
<dbReference type="Proteomes" id="UP000717515">
    <property type="component" value="Unassembled WGS sequence"/>
</dbReference>
<dbReference type="Gene3D" id="2.30.29.30">
    <property type="entry name" value="Pleckstrin-homology domain (PH domain)/Phosphotyrosine-binding domain (PTB)"/>
    <property type="match status" value="1"/>
</dbReference>
<keyword evidence="2" id="KW-1133">Transmembrane helix</keyword>
<feature type="transmembrane region" description="Helical" evidence="2">
    <location>
        <begin position="235"/>
        <end position="260"/>
    </location>
</feature>
<feature type="compositionally biased region" description="Polar residues" evidence="1">
    <location>
        <begin position="1"/>
        <end position="11"/>
    </location>
</feature>
<reference evidence="3" key="1">
    <citation type="submission" date="2021-07" db="EMBL/GenBank/DDBJ databases">
        <title>Draft genome of Mortierella alpina, strain LL118, isolated from an aspen leaf litter sample.</title>
        <authorList>
            <person name="Yang S."/>
            <person name="Vinatzer B.A."/>
        </authorList>
    </citation>
    <scope>NUCLEOTIDE SEQUENCE</scope>
    <source>
        <strain evidence="3">LL118</strain>
    </source>
</reference>
<name>A0A9P8A2I9_MORAP</name>
<feature type="compositionally biased region" description="Polar residues" evidence="1">
    <location>
        <begin position="103"/>
        <end position="121"/>
    </location>
</feature>
<dbReference type="InterPro" id="IPR037847">
    <property type="entry name" value="GRAMDC4"/>
</dbReference>
<proteinExistence type="predicted"/>
<feature type="region of interest" description="Disordered" evidence="1">
    <location>
        <begin position="1"/>
        <end position="127"/>
    </location>
</feature>
<evidence type="ECO:0000256" key="1">
    <source>
        <dbReference type="SAM" id="MobiDB-lite"/>
    </source>
</evidence>
<evidence type="ECO:0000313" key="4">
    <source>
        <dbReference type="Proteomes" id="UP000717515"/>
    </source>
</evidence>
<accession>A0A9P8A2I9</accession>
<keyword evidence="2" id="KW-0812">Transmembrane</keyword>